<accession>A0A2M8QBL2</accession>
<feature type="transmembrane region" description="Helical" evidence="1">
    <location>
        <begin position="12"/>
        <end position="31"/>
    </location>
</feature>
<evidence type="ECO:0000313" key="2">
    <source>
        <dbReference type="EMBL" id="PJF47182.1"/>
    </source>
</evidence>
<protein>
    <submittedName>
        <fullName evidence="2">Uncharacterized protein</fullName>
    </submittedName>
</protein>
<sequence length="62" mass="6630">MNDPRDAKWRRLFGGLLVGGPVLAGMIVLGITGQLSALLLSAAIFFAPMLLGAWLLLRKPPD</sequence>
<keyword evidence="1" id="KW-1133">Transmembrane helix</keyword>
<reference evidence="2 3" key="1">
    <citation type="submission" date="2017-11" db="EMBL/GenBank/DDBJ databases">
        <title>Evolution of Phototrophy in the Chloroflexi Phylum Driven by Horizontal Gene Transfer.</title>
        <authorList>
            <person name="Ward L.M."/>
            <person name="Hemp J."/>
            <person name="Shih P.M."/>
            <person name="Mcglynn S.E."/>
            <person name="Fischer W."/>
        </authorList>
    </citation>
    <scope>NUCLEOTIDE SEQUENCE [LARGE SCALE GENOMIC DNA]</scope>
    <source>
        <strain evidence="2">JP3_7</strain>
    </source>
</reference>
<organism evidence="2 3">
    <name type="scientific">Candidatus Thermofonsia Clade 3 bacterium</name>
    <dbReference type="NCBI Taxonomy" id="2364212"/>
    <lineage>
        <taxon>Bacteria</taxon>
        <taxon>Bacillati</taxon>
        <taxon>Chloroflexota</taxon>
        <taxon>Candidatus Thermofontia</taxon>
        <taxon>Candidatus Thermofonsia Clade 3</taxon>
    </lineage>
</organism>
<gene>
    <name evidence="2" type="ORF">CUN48_10035</name>
</gene>
<keyword evidence="1" id="KW-0472">Membrane</keyword>
<evidence type="ECO:0000256" key="1">
    <source>
        <dbReference type="SAM" id="Phobius"/>
    </source>
</evidence>
<keyword evidence="1" id="KW-0812">Transmembrane</keyword>
<dbReference type="Proteomes" id="UP000230790">
    <property type="component" value="Unassembled WGS sequence"/>
</dbReference>
<feature type="transmembrane region" description="Helical" evidence="1">
    <location>
        <begin position="37"/>
        <end position="57"/>
    </location>
</feature>
<dbReference type="EMBL" id="PGTN01000063">
    <property type="protein sequence ID" value="PJF47182.1"/>
    <property type="molecule type" value="Genomic_DNA"/>
</dbReference>
<comment type="caution">
    <text evidence="2">The sequence shown here is derived from an EMBL/GenBank/DDBJ whole genome shotgun (WGS) entry which is preliminary data.</text>
</comment>
<proteinExistence type="predicted"/>
<name>A0A2M8QBL2_9CHLR</name>
<evidence type="ECO:0000313" key="3">
    <source>
        <dbReference type="Proteomes" id="UP000230790"/>
    </source>
</evidence>
<dbReference type="AlphaFoldDB" id="A0A2M8QBL2"/>